<name>A0A919NV04_9ACTN</name>
<dbReference type="Pfam" id="PF00353">
    <property type="entry name" value="HemolysinCabind"/>
    <property type="match status" value="4"/>
</dbReference>
<dbReference type="Gene3D" id="2.150.10.10">
    <property type="entry name" value="Serralysin-like metalloprotease, C-terminal"/>
    <property type="match status" value="3"/>
</dbReference>
<evidence type="ECO:0008006" key="6">
    <source>
        <dbReference type="Google" id="ProtNLM"/>
    </source>
</evidence>
<feature type="chain" id="PRO_5036743602" description="Hemolysin type calcium-binding protein" evidence="3">
    <location>
        <begin position="29"/>
        <end position="390"/>
    </location>
</feature>
<dbReference type="AlphaFoldDB" id="A0A919NV04"/>
<evidence type="ECO:0000313" key="4">
    <source>
        <dbReference type="EMBL" id="GIF24853.1"/>
    </source>
</evidence>
<dbReference type="InterPro" id="IPR018511">
    <property type="entry name" value="Hemolysin-typ_Ca-bd_CS"/>
</dbReference>
<dbReference type="GO" id="GO:0005509">
    <property type="term" value="F:calcium ion binding"/>
    <property type="evidence" value="ECO:0007669"/>
    <property type="project" value="InterPro"/>
</dbReference>
<dbReference type="InterPro" id="IPR011049">
    <property type="entry name" value="Serralysin-like_metalloprot_C"/>
</dbReference>
<gene>
    <name evidence="4" type="ORF">Ate02nite_75830</name>
</gene>
<comment type="subcellular location">
    <subcellularLocation>
        <location evidence="1">Secreted</location>
    </subcellularLocation>
</comment>
<dbReference type="PANTHER" id="PTHR38340:SF1">
    <property type="entry name" value="S-LAYER PROTEIN"/>
    <property type="match status" value="1"/>
</dbReference>
<dbReference type="SUPFAM" id="SSF51120">
    <property type="entry name" value="beta-Roll"/>
    <property type="match status" value="2"/>
</dbReference>
<evidence type="ECO:0000256" key="3">
    <source>
        <dbReference type="SAM" id="SignalP"/>
    </source>
</evidence>
<dbReference type="InterPro" id="IPR001343">
    <property type="entry name" value="Hemolysn_Ca-bd"/>
</dbReference>
<dbReference type="PANTHER" id="PTHR38340">
    <property type="entry name" value="S-LAYER PROTEIN"/>
    <property type="match status" value="1"/>
</dbReference>
<proteinExistence type="predicted"/>
<reference evidence="4" key="1">
    <citation type="submission" date="2021-01" db="EMBL/GenBank/DDBJ databases">
        <title>Whole genome shotgun sequence of Actinoplanes tereljensis NBRC 105297.</title>
        <authorList>
            <person name="Komaki H."/>
            <person name="Tamura T."/>
        </authorList>
    </citation>
    <scope>NUCLEOTIDE SEQUENCE</scope>
    <source>
        <strain evidence="4">NBRC 105297</strain>
    </source>
</reference>
<evidence type="ECO:0000313" key="5">
    <source>
        <dbReference type="Proteomes" id="UP000623608"/>
    </source>
</evidence>
<dbReference type="EMBL" id="BOMY01000048">
    <property type="protein sequence ID" value="GIF24853.1"/>
    <property type="molecule type" value="Genomic_DNA"/>
</dbReference>
<dbReference type="Proteomes" id="UP000623608">
    <property type="component" value="Unassembled WGS sequence"/>
</dbReference>
<evidence type="ECO:0000256" key="2">
    <source>
        <dbReference type="ARBA" id="ARBA00022525"/>
    </source>
</evidence>
<protein>
    <recommendedName>
        <fullName evidence="6">Hemolysin type calcium-binding protein</fullName>
    </recommendedName>
</protein>
<dbReference type="InterPro" id="IPR050557">
    <property type="entry name" value="RTX_toxin/Mannuronan_C5-epim"/>
</dbReference>
<comment type="caution">
    <text evidence="4">The sequence shown here is derived from an EMBL/GenBank/DDBJ whole genome shotgun (WGS) entry which is preliminary data.</text>
</comment>
<dbReference type="PRINTS" id="PR00313">
    <property type="entry name" value="CABNDNGRPT"/>
</dbReference>
<organism evidence="4 5">
    <name type="scientific">Paractinoplanes tereljensis</name>
    <dbReference type="NCBI Taxonomy" id="571912"/>
    <lineage>
        <taxon>Bacteria</taxon>
        <taxon>Bacillati</taxon>
        <taxon>Actinomycetota</taxon>
        <taxon>Actinomycetes</taxon>
        <taxon>Micromonosporales</taxon>
        <taxon>Micromonosporaceae</taxon>
        <taxon>Paractinoplanes</taxon>
    </lineage>
</organism>
<evidence type="ECO:0000256" key="1">
    <source>
        <dbReference type="ARBA" id="ARBA00004613"/>
    </source>
</evidence>
<keyword evidence="2" id="KW-0964">Secreted</keyword>
<accession>A0A919NV04</accession>
<sequence>MSRKVWSALLLSAATTVAVTAVAGPASAASYGWVTAGASTISFTADYKVKNKVVITRSGRTVTIDDRVAVKPGKNCKQVKGDKTRVRCTTTKTPAKVFVKVYDRDDSVVNNTDLKLEAYGGPGNDTLVGGPKADVLHGEDLCDTSAGNDKIYGNGGNDLIYAGDGSDYVNAGDGNDMVLGDSDCVTEPDRAGNDVIRGGNGNDDLFADNGNDQLYGDAGNDFLRGWYGADRIEGGAGNDQLHGDPDDRKVYPDVLLGGPGQDLVEYQLYKKPLTVSLNGVSRDDGVAGEYDTVGADVELLNGGAGNDRLIGNASANEINGFNGNDAILGGPGNDSLYGGDGNNDLYGEAGDDALYAYYGTSHLDGGENNDVCSAAYDKVTLTACETFQPW</sequence>
<keyword evidence="5" id="KW-1185">Reference proteome</keyword>
<dbReference type="RefSeq" id="WP_239147994.1">
    <property type="nucleotide sequence ID" value="NZ_BOMY01000048.1"/>
</dbReference>
<dbReference type="PROSITE" id="PS00330">
    <property type="entry name" value="HEMOLYSIN_CALCIUM"/>
    <property type="match status" value="1"/>
</dbReference>
<dbReference type="GO" id="GO:0005576">
    <property type="term" value="C:extracellular region"/>
    <property type="evidence" value="ECO:0007669"/>
    <property type="project" value="UniProtKB-SubCell"/>
</dbReference>
<feature type="signal peptide" evidence="3">
    <location>
        <begin position="1"/>
        <end position="28"/>
    </location>
</feature>
<keyword evidence="3" id="KW-0732">Signal</keyword>